<feature type="region of interest" description="Disordered" evidence="1">
    <location>
        <begin position="1"/>
        <end position="24"/>
    </location>
</feature>
<name>A0ABR2Z4R5_9CHLO</name>
<gene>
    <name evidence="2" type="ORF">WJX75_009949</name>
</gene>
<protein>
    <submittedName>
        <fullName evidence="2">Uncharacterized protein</fullName>
    </submittedName>
</protein>
<accession>A0ABR2Z4R5</accession>
<proteinExistence type="predicted"/>
<keyword evidence="3" id="KW-1185">Reference proteome</keyword>
<comment type="caution">
    <text evidence="2">The sequence shown here is derived from an EMBL/GenBank/DDBJ whole genome shotgun (WGS) entry which is preliminary data.</text>
</comment>
<dbReference type="EMBL" id="JALJOT010000001">
    <property type="protein sequence ID" value="KAK9919183.1"/>
    <property type="molecule type" value="Genomic_DNA"/>
</dbReference>
<dbReference type="Proteomes" id="UP001491310">
    <property type="component" value="Unassembled WGS sequence"/>
</dbReference>
<evidence type="ECO:0000256" key="1">
    <source>
        <dbReference type="SAM" id="MobiDB-lite"/>
    </source>
</evidence>
<organism evidence="2 3">
    <name type="scientific">Coccomyxa subellipsoidea</name>
    <dbReference type="NCBI Taxonomy" id="248742"/>
    <lineage>
        <taxon>Eukaryota</taxon>
        <taxon>Viridiplantae</taxon>
        <taxon>Chlorophyta</taxon>
        <taxon>core chlorophytes</taxon>
        <taxon>Trebouxiophyceae</taxon>
        <taxon>Trebouxiophyceae incertae sedis</taxon>
        <taxon>Coccomyxaceae</taxon>
        <taxon>Coccomyxa</taxon>
    </lineage>
</organism>
<evidence type="ECO:0000313" key="2">
    <source>
        <dbReference type="EMBL" id="KAK9919183.1"/>
    </source>
</evidence>
<sequence length="71" mass="7918">MATSQPPSVTRIDNPPLGLGRTEGVSYSPQQARTALKHSTFPVETPCGMDCRWHYLQTRSTSQIQRMSGRL</sequence>
<evidence type="ECO:0000313" key="3">
    <source>
        <dbReference type="Proteomes" id="UP001491310"/>
    </source>
</evidence>
<reference evidence="2 3" key="1">
    <citation type="journal article" date="2024" name="Nat. Commun.">
        <title>Phylogenomics reveals the evolutionary origins of lichenization in chlorophyte algae.</title>
        <authorList>
            <person name="Puginier C."/>
            <person name="Libourel C."/>
            <person name="Otte J."/>
            <person name="Skaloud P."/>
            <person name="Haon M."/>
            <person name="Grisel S."/>
            <person name="Petersen M."/>
            <person name="Berrin J.G."/>
            <person name="Delaux P.M."/>
            <person name="Dal Grande F."/>
            <person name="Keller J."/>
        </authorList>
    </citation>
    <scope>NUCLEOTIDE SEQUENCE [LARGE SCALE GENOMIC DNA]</scope>
    <source>
        <strain evidence="2 3">SAG 216-7</strain>
    </source>
</reference>